<protein>
    <recommendedName>
        <fullName evidence="3">Zinc chelation protein SecC</fullName>
    </recommendedName>
</protein>
<dbReference type="SUPFAM" id="SSF103642">
    <property type="entry name" value="Sec-C motif"/>
    <property type="match status" value="1"/>
</dbReference>
<proteinExistence type="predicted"/>
<evidence type="ECO:0000313" key="2">
    <source>
        <dbReference type="Proteomes" id="UP000435187"/>
    </source>
</evidence>
<dbReference type="Pfam" id="PF02810">
    <property type="entry name" value="SEC-C"/>
    <property type="match status" value="1"/>
</dbReference>
<reference evidence="1 2" key="1">
    <citation type="submission" date="2019-10" db="EMBL/GenBank/DDBJ databases">
        <title>Gracilibacillus salitolerans sp. nov., a moderate halophile isolated from a saline soil in northwest China.</title>
        <authorList>
            <person name="Gan L."/>
        </authorList>
    </citation>
    <scope>NUCLEOTIDE SEQUENCE [LARGE SCALE GENOMIC DNA]</scope>
    <source>
        <strain evidence="1 2">TP2-8</strain>
    </source>
</reference>
<comment type="caution">
    <text evidence="1">The sequence shown here is derived from an EMBL/GenBank/DDBJ whole genome shotgun (WGS) entry which is preliminary data.</text>
</comment>
<gene>
    <name evidence="1" type="ORF">GH885_05840</name>
</gene>
<accession>A0A6N7R2W7</accession>
<evidence type="ECO:0008006" key="3">
    <source>
        <dbReference type="Google" id="ProtNLM"/>
    </source>
</evidence>
<dbReference type="EMBL" id="WJEE01000009">
    <property type="protein sequence ID" value="MRI65866.1"/>
    <property type="molecule type" value="Genomic_DNA"/>
</dbReference>
<dbReference type="Gene3D" id="3.10.450.50">
    <property type="match status" value="1"/>
</dbReference>
<keyword evidence="2" id="KW-1185">Reference proteome</keyword>
<dbReference type="Proteomes" id="UP000435187">
    <property type="component" value="Unassembled WGS sequence"/>
</dbReference>
<dbReference type="AlphaFoldDB" id="A0A6N7R2W7"/>
<organism evidence="1 2">
    <name type="scientific">Gracilibacillus thailandensis</name>
    <dbReference type="NCBI Taxonomy" id="563735"/>
    <lineage>
        <taxon>Bacteria</taxon>
        <taxon>Bacillati</taxon>
        <taxon>Bacillota</taxon>
        <taxon>Bacilli</taxon>
        <taxon>Bacillales</taxon>
        <taxon>Bacillaceae</taxon>
        <taxon>Gracilibacillus</taxon>
    </lineage>
</organism>
<name>A0A6N7R2W7_9BACI</name>
<sequence>MKIGRNDPCPCGSGKKYKKCCIDREIVDFKPQKTKESWTPEKVDKMTTDSIFAKLRELGIDRDEQSFAKEIKAQKSGDELSSKWEASSNVVESNSDIDFIYPAIAVLAKRIAPDHILVSDLNEMMQDGYDLIEAQQDEQASDLWWKLWRSILKWLVPRQVESIEQLDRLTSTDMMQSFFNWVQDFEMLLENTSQDNSRYIEMRYQLATEFRKHFPQSNSLTMMNMGTAAAESLFLIDKMEEANQLFEQLVLEDYEIFDKVWIYIRWGDLYTKWFGNNYFDHERARTLYEKALELADDNSKRDVEMRIKDLEEGQ</sequence>
<evidence type="ECO:0000313" key="1">
    <source>
        <dbReference type="EMBL" id="MRI65866.1"/>
    </source>
</evidence>
<dbReference type="InterPro" id="IPR004027">
    <property type="entry name" value="SEC_C_motif"/>
</dbReference>